<name>A0A972H3Z7_9BACL</name>
<accession>A0A972H3Z7</accession>
<dbReference type="EMBL" id="WHOD01000082">
    <property type="protein sequence ID" value="NOU95851.1"/>
    <property type="molecule type" value="Genomic_DNA"/>
</dbReference>
<dbReference type="Proteomes" id="UP000641588">
    <property type="component" value="Unassembled WGS sequence"/>
</dbReference>
<protein>
    <submittedName>
        <fullName evidence="1">Protein tyrosine phosphatase</fullName>
    </submittedName>
</protein>
<dbReference type="SUPFAM" id="SSF52799">
    <property type="entry name" value="(Phosphotyrosine protein) phosphatases II"/>
    <property type="match status" value="1"/>
</dbReference>
<evidence type="ECO:0000313" key="1">
    <source>
        <dbReference type="EMBL" id="NOU95851.1"/>
    </source>
</evidence>
<dbReference type="SMART" id="SM01301">
    <property type="entry name" value="PTPlike_phytase"/>
    <property type="match status" value="1"/>
</dbReference>
<keyword evidence="2" id="KW-1185">Reference proteome</keyword>
<organism evidence="1 2">
    <name type="scientific">Paenibacillus foliorum</name>
    <dbReference type="NCBI Taxonomy" id="2654974"/>
    <lineage>
        <taxon>Bacteria</taxon>
        <taxon>Bacillati</taxon>
        <taxon>Bacillota</taxon>
        <taxon>Bacilli</taxon>
        <taxon>Bacillales</taxon>
        <taxon>Paenibacillaceae</taxon>
        <taxon>Paenibacillus</taxon>
    </lineage>
</organism>
<sequence>MLESADKQVEASPIHLVVERNNDSSELPKRFRMSRDAVIVDEVNAQIPDLKGFVELKASASGQYSQRELQSMKEAIGDLPIILVDLRQENHGFVNGMAVNWFGLHNGANKGLSNDEVIIKEQQLLNGLKNQPSITFDELKGKSVDIGGPVQDPKQILSEEELAEAEGLKYKRFFVTDHHRPLDQEVDHFIEWVKALPDDVWLHFHCRGGVGRASTFFCMYDMMRNADEVGFEDHTRRQMQIGGRDFQRMDPKDVYKYQAAVDRLTYVRQFYEYCVSNIGDGYTVSWTEWIANEKGENYPCNT</sequence>
<dbReference type="RefSeq" id="WP_171654070.1">
    <property type="nucleotide sequence ID" value="NZ_WHOD01000082.1"/>
</dbReference>
<dbReference type="AlphaFoldDB" id="A0A972H3Z7"/>
<evidence type="ECO:0000313" key="2">
    <source>
        <dbReference type="Proteomes" id="UP000641588"/>
    </source>
</evidence>
<dbReference type="Pfam" id="PF14566">
    <property type="entry name" value="PTPlike_phytase"/>
    <property type="match status" value="1"/>
</dbReference>
<proteinExistence type="predicted"/>
<reference evidence="1" key="1">
    <citation type="submission" date="2019-10" db="EMBL/GenBank/DDBJ databases">
        <title>Description of Paenibacillus glebae sp. nov.</title>
        <authorList>
            <person name="Carlier A."/>
            <person name="Qi S."/>
        </authorList>
    </citation>
    <scope>NUCLEOTIDE SEQUENCE</scope>
    <source>
        <strain evidence="1">LMG 31456</strain>
    </source>
</reference>
<gene>
    <name evidence="1" type="ORF">GC093_21880</name>
</gene>
<dbReference type="Gene3D" id="3.30.70.1690">
    <property type="match status" value="1"/>
</dbReference>
<dbReference type="InterPro" id="IPR029021">
    <property type="entry name" value="Prot-tyrosine_phosphatase-like"/>
</dbReference>
<comment type="caution">
    <text evidence="1">The sequence shown here is derived from an EMBL/GenBank/DDBJ whole genome shotgun (WGS) entry which is preliminary data.</text>
</comment>
<dbReference type="Gene3D" id="3.90.190.10">
    <property type="entry name" value="Protein tyrosine phosphatase superfamily"/>
    <property type="match status" value="1"/>
</dbReference>